<dbReference type="InterPro" id="IPR002464">
    <property type="entry name" value="DNA/RNA_helicase_DEAH_CS"/>
</dbReference>
<evidence type="ECO:0000313" key="13">
    <source>
        <dbReference type="Proteomes" id="UP001626593"/>
    </source>
</evidence>
<keyword evidence="3 12" id="KW-0378">Hydrolase</keyword>
<gene>
    <name evidence="12" type="ORF">U5817_17315</name>
</gene>
<keyword evidence="13" id="KW-1185">Reference proteome</keyword>
<dbReference type="SUPFAM" id="SSF53271">
    <property type="entry name" value="PRTase-like"/>
    <property type="match status" value="1"/>
</dbReference>
<keyword evidence="2" id="KW-0547">Nucleotide-binding</keyword>
<dbReference type="InterPro" id="IPR027417">
    <property type="entry name" value="P-loop_NTPase"/>
</dbReference>
<dbReference type="PANTHER" id="PTHR13710">
    <property type="entry name" value="DNA HELICASE RECQ FAMILY MEMBER"/>
    <property type="match status" value="1"/>
</dbReference>
<evidence type="ECO:0000256" key="8">
    <source>
        <dbReference type="ARBA" id="ARBA00034617"/>
    </source>
</evidence>
<dbReference type="PROSITE" id="PS51192">
    <property type="entry name" value="HELICASE_ATP_BIND_1"/>
    <property type="match status" value="1"/>
</dbReference>
<dbReference type="Pfam" id="PF00271">
    <property type="entry name" value="Helicase_C"/>
    <property type="match status" value="1"/>
</dbReference>
<keyword evidence="5" id="KW-0067">ATP-binding</keyword>
<reference evidence="12 13" key="1">
    <citation type="submission" date="2023-12" db="EMBL/GenBank/DDBJ databases">
        <title>A. evansii MAY27, complete genome.</title>
        <authorList>
            <person name="Wang Y."/>
        </authorList>
    </citation>
    <scope>NUCLEOTIDE SEQUENCE [LARGE SCALE GENOMIC DNA]</scope>
    <source>
        <strain evidence="12 13">MAY27</strain>
    </source>
</reference>
<evidence type="ECO:0000256" key="2">
    <source>
        <dbReference type="ARBA" id="ARBA00022741"/>
    </source>
</evidence>
<dbReference type="Gene3D" id="3.40.50.2020">
    <property type="match status" value="1"/>
</dbReference>
<dbReference type="GO" id="GO:0016787">
    <property type="term" value="F:hydrolase activity"/>
    <property type="evidence" value="ECO:0007669"/>
    <property type="project" value="UniProtKB-KW"/>
</dbReference>
<name>A0ABZ1AIV6_AROEV</name>
<dbReference type="InterPro" id="IPR004589">
    <property type="entry name" value="DNA_helicase_ATP-dep_RecQ"/>
</dbReference>
<dbReference type="GO" id="GO:0003678">
    <property type="term" value="F:DNA helicase activity"/>
    <property type="evidence" value="ECO:0007669"/>
    <property type="project" value="UniProtKB-EC"/>
</dbReference>
<dbReference type="NCBIfam" id="TIGR00614">
    <property type="entry name" value="recQ_fam"/>
    <property type="match status" value="1"/>
</dbReference>
<dbReference type="PROSITE" id="PS00690">
    <property type="entry name" value="DEAH_ATP_HELICASE"/>
    <property type="match status" value="1"/>
</dbReference>
<dbReference type="EC" id="5.6.2.4" evidence="9"/>
<dbReference type="Proteomes" id="UP001626593">
    <property type="component" value="Chromosome"/>
</dbReference>
<evidence type="ECO:0000256" key="5">
    <source>
        <dbReference type="ARBA" id="ARBA00022840"/>
    </source>
</evidence>
<proteinExistence type="inferred from homology"/>
<evidence type="ECO:0000256" key="3">
    <source>
        <dbReference type="ARBA" id="ARBA00022801"/>
    </source>
</evidence>
<dbReference type="Gene3D" id="3.40.50.300">
    <property type="entry name" value="P-loop containing nucleotide triphosphate hydrolases"/>
    <property type="match status" value="2"/>
</dbReference>
<keyword evidence="6" id="KW-0238">DNA-binding</keyword>
<comment type="catalytic activity">
    <reaction evidence="8">
        <text>Couples ATP hydrolysis with the unwinding of duplex DNA by translocating in the 3'-5' direction.</text>
        <dbReference type="EC" id="5.6.2.4"/>
    </reaction>
</comment>
<dbReference type="CDD" id="cd06223">
    <property type="entry name" value="PRTases_typeI"/>
    <property type="match status" value="1"/>
</dbReference>
<dbReference type="Pfam" id="PF00270">
    <property type="entry name" value="DEAD"/>
    <property type="match status" value="1"/>
</dbReference>
<dbReference type="SUPFAM" id="SSF52540">
    <property type="entry name" value="P-loop containing nucleoside triphosphate hydrolases"/>
    <property type="match status" value="1"/>
</dbReference>
<evidence type="ECO:0000256" key="9">
    <source>
        <dbReference type="ARBA" id="ARBA00034808"/>
    </source>
</evidence>
<keyword evidence="7" id="KW-0413">Isomerase</keyword>
<feature type="domain" description="Helicase ATP-binding" evidence="10">
    <location>
        <begin position="31"/>
        <end position="206"/>
    </location>
</feature>
<dbReference type="PANTHER" id="PTHR13710:SF105">
    <property type="entry name" value="ATP-DEPENDENT DNA HELICASE Q1"/>
    <property type="match status" value="1"/>
</dbReference>
<feature type="domain" description="Helicase C-terminal" evidence="11">
    <location>
        <begin position="229"/>
        <end position="382"/>
    </location>
</feature>
<dbReference type="InterPro" id="IPR011545">
    <property type="entry name" value="DEAD/DEAH_box_helicase_dom"/>
</dbReference>
<evidence type="ECO:0000259" key="10">
    <source>
        <dbReference type="PROSITE" id="PS51192"/>
    </source>
</evidence>
<accession>A0ABZ1AIV6</accession>
<dbReference type="RefSeq" id="WP_407278224.1">
    <property type="nucleotide sequence ID" value="NZ_CP141259.1"/>
</dbReference>
<evidence type="ECO:0000256" key="6">
    <source>
        <dbReference type="ARBA" id="ARBA00023125"/>
    </source>
</evidence>
<dbReference type="EMBL" id="CP141259">
    <property type="protein sequence ID" value="WRL44961.1"/>
    <property type="molecule type" value="Genomic_DNA"/>
</dbReference>
<protein>
    <recommendedName>
        <fullName evidence="9">DNA 3'-5' helicase</fullName>
        <ecNumber evidence="9">5.6.2.4</ecNumber>
    </recommendedName>
</protein>
<keyword evidence="4 12" id="KW-0347">Helicase</keyword>
<evidence type="ECO:0000256" key="4">
    <source>
        <dbReference type="ARBA" id="ARBA00022806"/>
    </source>
</evidence>
<dbReference type="SMART" id="SM00490">
    <property type="entry name" value="HELICc"/>
    <property type="match status" value="1"/>
</dbReference>
<sequence length="700" mass="77728">MVTKDDALALLRTAMADESSEFRSGQWEAIEAIATKRGRVLCVQRTGWGKSMVYFVAAKLLRLQGAGPTIIISPLLALMRNQIEAANRLGLRAETINSTNTDAWPTVRRDLLRGSIDLLLISPERLANDEFVTDVLQPIAGSIALLVIDEAHCISDWGHDFRPDYRRIGQILALLPGNISVLGTTATANRRVQQDVSEQLGGSVAVQRGPLVRSSLALQHIRLNNPAERLAWLADNLPGIDGSGIVYALTQRDADRVAAWLRSRGIDACAYHADKETEDKLALEQRLLANEIKCLVATTALGMGYDKPDLSFVVHYQTPSSVVAYYQQVGRAGRGISKAYGVLLSGEEEDDINEYFRETAFPPEWQVEQILNALAEAENGLTKRELEGAVNIKPSHIEKVLKLLVVEQFAPVMKIGSSWYRTANPYRMDKARVEHLTRQRELEWAEMKAYQASQTCLMEFLAKALDDENAAPCGKCAVCLGQPLLLTQPSRESLIAAQRFVRRSEMLLEPKKQWDVHALPRYRATFGWPVKLTIPERLRAEQGRILSRWGEPIWGELVRQGKAEGYFSDELVAAAAETIRERWPMQHPLKGICCVPSMRHPRLVPNFAQRLAAEVGVPLVAAVEKVRETEAQKGMENRFHQCHNLDGAFRVRDDLLPPGALLLVDDVSDSGWTLALIAALLRQAGATAVYPFALSSSATK</sequence>
<dbReference type="InterPro" id="IPR029057">
    <property type="entry name" value="PRTase-like"/>
</dbReference>
<comment type="similarity">
    <text evidence="1">Belongs to the helicase family. RecQ subfamily.</text>
</comment>
<organism evidence="12 13">
    <name type="scientific">Aromatoleum evansii</name>
    <name type="common">Azoarcus evansii</name>
    <dbReference type="NCBI Taxonomy" id="59406"/>
    <lineage>
        <taxon>Bacteria</taxon>
        <taxon>Pseudomonadati</taxon>
        <taxon>Pseudomonadota</taxon>
        <taxon>Betaproteobacteria</taxon>
        <taxon>Rhodocyclales</taxon>
        <taxon>Rhodocyclaceae</taxon>
        <taxon>Aromatoleum</taxon>
    </lineage>
</organism>
<evidence type="ECO:0000256" key="7">
    <source>
        <dbReference type="ARBA" id="ARBA00023235"/>
    </source>
</evidence>
<dbReference type="InterPro" id="IPR014001">
    <property type="entry name" value="Helicase_ATP-bd"/>
</dbReference>
<evidence type="ECO:0000256" key="1">
    <source>
        <dbReference type="ARBA" id="ARBA00005446"/>
    </source>
</evidence>
<dbReference type="InterPro" id="IPR000836">
    <property type="entry name" value="PRTase_dom"/>
</dbReference>
<dbReference type="PROSITE" id="PS51194">
    <property type="entry name" value="HELICASE_CTER"/>
    <property type="match status" value="1"/>
</dbReference>
<evidence type="ECO:0000259" key="11">
    <source>
        <dbReference type="PROSITE" id="PS51194"/>
    </source>
</evidence>
<evidence type="ECO:0000313" key="12">
    <source>
        <dbReference type="EMBL" id="WRL44961.1"/>
    </source>
</evidence>
<dbReference type="SMART" id="SM00487">
    <property type="entry name" value="DEXDc"/>
    <property type="match status" value="1"/>
</dbReference>
<dbReference type="InterPro" id="IPR001650">
    <property type="entry name" value="Helicase_C-like"/>
</dbReference>